<dbReference type="RefSeq" id="XP_053026975.1">
    <property type="nucleotide sequence ID" value="XM_053163006.1"/>
</dbReference>
<evidence type="ECO:0000313" key="3">
    <source>
        <dbReference type="Proteomes" id="UP001164743"/>
    </source>
</evidence>
<dbReference type="GeneID" id="77803901"/>
<keyword evidence="3" id="KW-1185">Reference proteome</keyword>
<name>A0ABY7D2G4_9BASI</name>
<feature type="region of interest" description="Disordered" evidence="1">
    <location>
        <begin position="109"/>
        <end position="128"/>
    </location>
</feature>
<gene>
    <name evidence="2" type="ORF">PtA15_14A304</name>
</gene>
<evidence type="ECO:0000256" key="1">
    <source>
        <dbReference type="SAM" id="MobiDB-lite"/>
    </source>
</evidence>
<proteinExistence type="predicted"/>
<sequence length="231" mass="25143">MAMPSDGIKPQTQVCVSEATLNSYSAHWEPELSELPLASVCFFSVDGLSCLIAQMLTPMTSSIPLEHTRSFPSSPSKRTRPLAAFEPLSLSQIAIRPFRTAPSLISPPESFLLPDSPSQPASEQHLARSNLPEPQGYILIVSDPLSSALRRPSLSAAGHRLCPLPWNLRPFRTPTIAFSLLLLDKLKETSPAQPDSPPVTGADQTAAAFSPLLRTRHNHSYLKTFPRNSAP</sequence>
<protein>
    <submittedName>
        <fullName evidence="2">Uncharacterized protein</fullName>
    </submittedName>
</protein>
<dbReference type="EMBL" id="CP110434">
    <property type="protein sequence ID" value="WAQ91420.1"/>
    <property type="molecule type" value="Genomic_DNA"/>
</dbReference>
<evidence type="ECO:0000313" key="2">
    <source>
        <dbReference type="EMBL" id="WAQ91420.1"/>
    </source>
</evidence>
<dbReference type="Proteomes" id="UP001164743">
    <property type="component" value="Chromosome 14A"/>
</dbReference>
<reference evidence="2" key="1">
    <citation type="submission" date="2022-10" db="EMBL/GenBank/DDBJ databases">
        <title>Puccinia triticina Genome sequencing and assembly.</title>
        <authorList>
            <person name="Li C."/>
        </authorList>
    </citation>
    <scope>NUCLEOTIDE SEQUENCE</scope>
    <source>
        <strain evidence="2">Pt15</strain>
    </source>
</reference>
<accession>A0ABY7D2G4</accession>
<organism evidence="2 3">
    <name type="scientific">Puccinia triticina</name>
    <dbReference type="NCBI Taxonomy" id="208348"/>
    <lineage>
        <taxon>Eukaryota</taxon>
        <taxon>Fungi</taxon>
        <taxon>Dikarya</taxon>
        <taxon>Basidiomycota</taxon>
        <taxon>Pucciniomycotina</taxon>
        <taxon>Pucciniomycetes</taxon>
        <taxon>Pucciniales</taxon>
        <taxon>Pucciniaceae</taxon>
        <taxon>Puccinia</taxon>
    </lineage>
</organism>